<dbReference type="FunFam" id="3.40.30.10:FF:000173">
    <property type="entry name" value="Mitochondrial 54S ribosomal protein"/>
    <property type="match status" value="1"/>
</dbReference>
<dbReference type="Gene3D" id="3.40.30.10">
    <property type="entry name" value="Glutaredoxin"/>
    <property type="match status" value="1"/>
</dbReference>
<dbReference type="HOGENOM" id="CLU_117700_1_1_1"/>
<reference evidence="8" key="2">
    <citation type="submission" date="2013-01" db="EMBL/GenBank/DDBJ databases">
        <title>The wheat powdery mildew genome reveals unique evolution of an obligate biotroph.</title>
        <authorList>
            <person name="Oberhaensli S."/>
            <person name="Wicker T."/>
            <person name="Keller B."/>
        </authorList>
    </citation>
    <scope>NUCLEOTIDE SEQUENCE</scope>
    <source>
        <strain evidence="8">96224</strain>
    </source>
</reference>
<feature type="domain" description="Ribosomal protein/NADH dehydrogenase" evidence="7">
    <location>
        <begin position="33"/>
        <end position="115"/>
    </location>
</feature>
<evidence type="ECO:0000256" key="5">
    <source>
        <dbReference type="ARBA" id="ARBA00023274"/>
    </source>
</evidence>
<evidence type="ECO:0000256" key="6">
    <source>
        <dbReference type="ARBA" id="ARBA00035188"/>
    </source>
</evidence>
<dbReference type="InterPro" id="IPR007741">
    <property type="entry name" value="Ribosomal_mL43/mS25/NADH_DH"/>
</dbReference>
<keyword evidence="4" id="KW-0496">Mitochondrion</keyword>
<dbReference type="PANTHER" id="PTHR21396:SF2">
    <property type="entry name" value="LARGE RIBOSOMAL SUBUNIT PROTEIN ML43"/>
    <property type="match status" value="1"/>
</dbReference>
<dbReference type="SUPFAM" id="SSF52833">
    <property type="entry name" value="Thioredoxin-like"/>
    <property type="match status" value="1"/>
</dbReference>
<dbReference type="EMBL" id="UIGY01000250">
    <property type="protein sequence ID" value="SUZ13927.1"/>
    <property type="molecule type" value="Genomic_DNA"/>
</dbReference>
<dbReference type="SMART" id="SM00916">
    <property type="entry name" value="L51_S25_CI-B8"/>
    <property type="match status" value="1"/>
</dbReference>
<dbReference type="Pfam" id="PF05047">
    <property type="entry name" value="L51_S25_CI-B8"/>
    <property type="match status" value="1"/>
</dbReference>
<dbReference type="InterPro" id="IPR039927">
    <property type="entry name" value="Ribosomal_mL43"/>
</dbReference>
<evidence type="ECO:0000256" key="2">
    <source>
        <dbReference type="ARBA" id="ARBA00006073"/>
    </source>
</evidence>
<dbReference type="InterPro" id="IPR036249">
    <property type="entry name" value="Thioredoxin-like_sf"/>
</dbReference>
<reference evidence="10" key="1">
    <citation type="journal article" date="2013" name="Nat. Genet.">
        <title>The wheat powdery mildew genome shows the unique evolution of an obligate biotroph.</title>
        <authorList>
            <person name="Wicker T."/>
            <person name="Oberhaensli S."/>
            <person name="Parlange F."/>
            <person name="Buchmann J.P."/>
            <person name="Shatalina M."/>
            <person name="Roffler S."/>
            <person name="Ben-David R."/>
            <person name="Dolezel J."/>
            <person name="Simkova H."/>
            <person name="Schulze-Lefert P."/>
            <person name="Spanu P.D."/>
            <person name="Bruggmann R."/>
            <person name="Amselem J."/>
            <person name="Quesneville H."/>
            <person name="Ver Loren van Themaat E."/>
            <person name="Paape T."/>
            <person name="Shimizu K.K."/>
            <person name="Keller B."/>
        </authorList>
    </citation>
    <scope>NUCLEOTIDE SEQUENCE [LARGE SCALE GENOMIC DNA]</scope>
    <source>
        <strain evidence="10">96224</strain>
    </source>
</reference>
<protein>
    <recommendedName>
        <fullName evidence="6">Large ribosomal subunit protein mL43</fullName>
    </recommendedName>
</protein>
<comment type="subcellular location">
    <subcellularLocation>
        <location evidence="1">Mitochondrion</location>
    </subcellularLocation>
</comment>
<dbReference type="Proteomes" id="UP000053110">
    <property type="component" value="Unassembled WGS sequence"/>
</dbReference>
<reference evidence="9" key="3">
    <citation type="submission" date="2018-07" db="EMBL/GenBank/DDBJ databases">
        <authorList>
            <person name="Quirk P.G."/>
            <person name="Krulwich T.A."/>
        </authorList>
    </citation>
    <scope>NUCLEOTIDE SEQUENCE</scope>
    <source>
        <strain evidence="9">96224</strain>
    </source>
</reference>
<dbReference type="EMBL" id="KE375221">
    <property type="protein sequence ID" value="EPQ61479.1"/>
    <property type="molecule type" value="Genomic_DNA"/>
</dbReference>
<name>A0A061HC89_BLUGR</name>
<evidence type="ECO:0000313" key="8">
    <source>
        <dbReference type="EMBL" id="EPQ61479.1"/>
    </source>
</evidence>
<accession>A0A061HC89</accession>
<dbReference type="GO" id="GO:0005762">
    <property type="term" value="C:mitochondrial large ribosomal subunit"/>
    <property type="evidence" value="ECO:0007669"/>
    <property type="project" value="TreeGrafter"/>
</dbReference>
<gene>
    <name evidence="8" type="ORF">BGT96224_3552</name>
    <name evidence="9" type="ORF">BGT96224V2_LOCUS7095</name>
</gene>
<dbReference type="OrthoDB" id="88at2759"/>
<dbReference type="AlphaFoldDB" id="A0A061HC89"/>
<organism evidence="9">
    <name type="scientific">Blumeria graminis f. sp. tritici 96224</name>
    <dbReference type="NCBI Taxonomy" id="1268274"/>
    <lineage>
        <taxon>Eukaryota</taxon>
        <taxon>Fungi</taxon>
        <taxon>Dikarya</taxon>
        <taxon>Ascomycota</taxon>
        <taxon>Pezizomycotina</taxon>
        <taxon>Leotiomycetes</taxon>
        <taxon>Erysiphales</taxon>
        <taxon>Erysiphaceae</taxon>
        <taxon>Blumeria</taxon>
    </lineage>
</organism>
<dbReference type="GO" id="GO:0032543">
    <property type="term" value="P:mitochondrial translation"/>
    <property type="evidence" value="ECO:0007669"/>
    <property type="project" value="InterPro"/>
</dbReference>
<keyword evidence="3" id="KW-0689">Ribosomal protein</keyword>
<keyword evidence="5" id="KW-0687">Ribonucleoprotein</keyword>
<evidence type="ECO:0000256" key="4">
    <source>
        <dbReference type="ARBA" id="ARBA00023128"/>
    </source>
</evidence>
<evidence type="ECO:0000256" key="1">
    <source>
        <dbReference type="ARBA" id="ARBA00004173"/>
    </source>
</evidence>
<dbReference type="GO" id="GO:0003735">
    <property type="term" value="F:structural constituent of ribosome"/>
    <property type="evidence" value="ECO:0007669"/>
    <property type="project" value="InterPro"/>
</dbReference>
<evidence type="ECO:0000313" key="9">
    <source>
        <dbReference type="EMBL" id="SUZ13927.1"/>
    </source>
</evidence>
<evidence type="ECO:0000259" key="7">
    <source>
        <dbReference type="SMART" id="SM00916"/>
    </source>
</evidence>
<dbReference type="PANTHER" id="PTHR21396">
    <property type="entry name" value="39S RIBOSOMAL PROTEIN L43"/>
    <property type="match status" value="1"/>
</dbReference>
<comment type="similarity">
    <text evidence="2">Belongs to the mitochondrion-specific ribosomal protein mL43 family.</text>
</comment>
<proteinExistence type="inferred from homology"/>
<evidence type="ECO:0000313" key="10">
    <source>
        <dbReference type="Proteomes" id="UP000053110"/>
    </source>
</evidence>
<sequence>MPVLGIRKTTISQNGTAGAFILACKRIDFHYCDFWGSSRGMNRILLTSSFSLFLKHNLQRFAAENPQVEITVSPRPNRHPVIIGHYINGRHKAICVRNLDEAQILKKLDLLRDANGEKLKRVTKPVQSLQESVRGIWSPYHGTGLKV</sequence>
<dbReference type="PROSITE" id="PS51257">
    <property type="entry name" value="PROKAR_LIPOPROTEIN"/>
    <property type="match status" value="1"/>
</dbReference>
<evidence type="ECO:0000256" key="3">
    <source>
        <dbReference type="ARBA" id="ARBA00022980"/>
    </source>
</evidence>